<organism evidence="3 4">
    <name type="scientific">Streptosporangium lutulentum</name>
    <dbReference type="NCBI Taxonomy" id="1461250"/>
    <lineage>
        <taxon>Bacteria</taxon>
        <taxon>Bacillati</taxon>
        <taxon>Actinomycetota</taxon>
        <taxon>Actinomycetes</taxon>
        <taxon>Streptosporangiales</taxon>
        <taxon>Streptosporangiaceae</taxon>
        <taxon>Streptosporangium</taxon>
    </lineage>
</organism>
<dbReference type="RefSeq" id="WP_307567811.1">
    <property type="nucleotide sequence ID" value="NZ_JAUSQU010000001.1"/>
</dbReference>
<protein>
    <recommendedName>
        <fullName evidence="5">Phage resistance protein</fullName>
    </recommendedName>
</protein>
<evidence type="ECO:0008006" key="5">
    <source>
        <dbReference type="Google" id="ProtNLM"/>
    </source>
</evidence>
<gene>
    <name evidence="3" type="ORF">J2853_008992</name>
</gene>
<evidence type="ECO:0000313" key="3">
    <source>
        <dbReference type="EMBL" id="MDP9849781.1"/>
    </source>
</evidence>
<name>A0ABT9QSX4_9ACTN</name>
<evidence type="ECO:0000259" key="1">
    <source>
        <dbReference type="Pfam" id="PF26381"/>
    </source>
</evidence>
<feature type="domain" description="ATPase PglY C-terminal" evidence="2">
    <location>
        <begin position="984"/>
        <end position="1155"/>
    </location>
</feature>
<keyword evidence="4" id="KW-1185">Reference proteome</keyword>
<dbReference type="InterPro" id="IPR058747">
    <property type="entry name" value="PglY_C"/>
</dbReference>
<sequence>MATPLRDVLYISEELSANDFVLKLSDGVSEVKATLDNYVVTSQLAESFDAALSLVKGALEKNKSDAAFLHGSFGSGKSHFMSVLHAVLKHDPDARELQGLVPTLAKHDGWLPGRKILCLTYHLVGVESIEAAVLGGYIEQIRRLEPGASLPEVHSTDSLFADADNLRARLGDEAFFAGLGQMSNPGWGGLAGNWSAESYEQARRADVGDAGRGSLVSALVGAYFTGYTRGAAYLPLDEGLEVISIHAKRLGYDCVVLFLDELVLWLASRSSDPAFVGKEGSKVAKLVESASTQRAVPLVSFVARQRDLRDFLGTNIPGAEKYAIGETFRWWEDRFNQVTLEDRNLPVIVKRRLLKERPGTQGALDAAFVKVTREPKVWNVLLEGPDGSSDAAAFQSTYPFSPALVSTMVALSGLLQRERTALRTMAELLRRGRDELTVDDIIPVGDVYDVLMDSGVVPLTDEMKQHFTNARTLYDEKLLPRLLSKHRLDSAEDVKGLPRTHAFVVDARLVKTALLAALAPGVPALSTLTSQKLAALNHGTIATPLKGMESQRVLALFRDLAASGVSEIHLADDPANPLISIQLAGVDYESVLERVRNQDNKGERRRLLRDLIFESLGVNVPSDTIGGAYTHSFVWRGSRRVVDIVYGNIRDEEELDRTALTADGNRWKLVIDFPFDDTGHGPDHDLARFEKLEREGVESKSVAWIPAFFTQEREKDLGELVALRYLLASNDRYEQNASNLSVQDRAAAKALLINRKTTLETKLRQVIQQAYGAARREPADIDTTRGHSAFFATLEPRLSLGAPVGARLAECLTHLLDQMLTSQYPDHPKFASEVRRPEAAIVLQYLDNAAAEETGRVPMPVKDRDVLRKVANPLGVGEALENAFLLSAETFPWRKHFTQRAAQDGLDEVIGVDRLIEWLDQPHPRGLDAVTRGLVIAAFALTQDRAWFQNGSGPVARPPLERIDGSYELRLPRLPNESTWRRAVERAAKIFGVHVTPLKTAANVNRLAAGIREEARELQVPARDLVTVLNSHRDVLGLAEDSGRLATAQDASSLVARLLGKSDPADLAEALADAKTSVIEEVLAKSLKSARDVVARLEDMDWDLLNAIASMSHDPQAVSVLAKLRDTAARNEFQDSLETALRDTRRTAQMILASQVRVVPPVVPSVDPPPVRPVGPGGQTVDPPVDPADEVAPAASGSAKVGAARIADALAELQAFAQLHPGAEITINWSAHK</sequence>
<reference evidence="3 4" key="1">
    <citation type="submission" date="2023-07" db="EMBL/GenBank/DDBJ databases">
        <title>Sequencing the genomes of 1000 actinobacteria strains.</title>
        <authorList>
            <person name="Klenk H.-P."/>
        </authorList>
    </citation>
    <scope>NUCLEOTIDE SEQUENCE [LARGE SCALE GENOMIC DNA]</scope>
    <source>
        <strain evidence="3 4">DSM 46740</strain>
    </source>
</reference>
<proteinExistence type="predicted"/>
<comment type="caution">
    <text evidence="3">The sequence shown here is derived from an EMBL/GenBank/DDBJ whole genome shotgun (WGS) entry which is preliminary data.</text>
</comment>
<dbReference type="EMBL" id="JAUSQU010000001">
    <property type="protein sequence ID" value="MDP9849781.1"/>
    <property type="molecule type" value="Genomic_DNA"/>
</dbReference>
<dbReference type="Pfam" id="PF26382">
    <property type="entry name" value="BREX_PglY_6th"/>
    <property type="match status" value="1"/>
</dbReference>
<evidence type="ECO:0000313" key="4">
    <source>
        <dbReference type="Proteomes" id="UP001225356"/>
    </source>
</evidence>
<dbReference type="InterPro" id="IPR058748">
    <property type="entry name" value="PglY_5th"/>
</dbReference>
<dbReference type="Pfam" id="PF26381">
    <property type="entry name" value="BREX_PglY_5th"/>
    <property type="match status" value="1"/>
</dbReference>
<evidence type="ECO:0000259" key="2">
    <source>
        <dbReference type="Pfam" id="PF26382"/>
    </source>
</evidence>
<dbReference type="Proteomes" id="UP001225356">
    <property type="component" value="Unassembled WGS sequence"/>
</dbReference>
<feature type="domain" description="ATPase PglY 5th" evidence="1">
    <location>
        <begin position="839"/>
        <end position="940"/>
    </location>
</feature>
<accession>A0ABT9QSX4</accession>